<accession>A0A5B7E1Y7</accession>
<feature type="region of interest" description="Disordered" evidence="1">
    <location>
        <begin position="1"/>
        <end position="37"/>
    </location>
</feature>
<reference evidence="2 3" key="1">
    <citation type="submission" date="2019-05" db="EMBL/GenBank/DDBJ databases">
        <title>Another draft genome of Portunus trituberculatus and its Hox gene families provides insights of decapod evolution.</title>
        <authorList>
            <person name="Jeong J.-H."/>
            <person name="Song I."/>
            <person name="Kim S."/>
            <person name="Choi T."/>
            <person name="Kim D."/>
            <person name="Ryu S."/>
            <person name="Kim W."/>
        </authorList>
    </citation>
    <scope>NUCLEOTIDE SEQUENCE [LARGE SCALE GENOMIC DNA]</scope>
    <source>
        <tissue evidence="2">Muscle</tissue>
    </source>
</reference>
<gene>
    <name evidence="2" type="ORF">E2C01_021184</name>
</gene>
<dbReference type="Proteomes" id="UP000324222">
    <property type="component" value="Unassembled WGS sequence"/>
</dbReference>
<evidence type="ECO:0000313" key="3">
    <source>
        <dbReference type="Proteomes" id="UP000324222"/>
    </source>
</evidence>
<dbReference type="EMBL" id="VSRR010001837">
    <property type="protein sequence ID" value="MPC27991.1"/>
    <property type="molecule type" value="Genomic_DNA"/>
</dbReference>
<name>A0A5B7E1Y7_PORTR</name>
<evidence type="ECO:0000313" key="2">
    <source>
        <dbReference type="EMBL" id="MPC27991.1"/>
    </source>
</evidence>
<protein>
    <submittedName>
        <fullName evidence="2">Uncharacterized protein</fullName>
    </submittedName>
</protein>
<keyword evidence="3" id="KW-1185">Reference proteome</keyword>
<dbReference type="AlphaFoldDB" id="A0A5B7E1Y7"/>
<feature type="compositionally biased region" description="Polar residues" evidence="1">
    <location>
        <begin position="23"/>
        <end position="34"/>
    </location>
</feature>
<organism evidence="2 3">
    <name type="scientific">Portunus trituberculatus</name>
    <name type="common">Swimming crab</name>
    <name type="synonym">Neptunus trituberculatus</name>
    <dbReference type="NCBI Taxonomy" id="210409"/>
    <lineage>
        <taxon>Eukaryota</taxon>
        <taxon>Metazoa</taxon>
        <taxon>Ecdysozoa</taxon>
        <taxon>Arthropoda</taxon>
        <taxon>Crustacea</taxon>
        <taxon>Multicrustacea</taxon>
        <taxon>Malacostraca</taxon>
        <taxon>Eumalacostraca</taxon>
        <taxon>Eucarida</taxon>
        <taxon>Decapoda</taxon>
        <taxon>Pleocyemata</taxon>
        <taxon>Brachyura</taxon>
        <taxon>Eubrachyura</taxon>
        <taxon>Portunoidea</taxon>
        <taxon>Portunidae</taxon>
        <taxon>Portuninae</taxon>
        <taxon>Portunus</taxon>
    </lineage>
</organism>
<proteinExistence type="predicted"/>
<evidence type="ECO:0000256" key="1">
    <source>
        <dbReference type="SAM" id="MobiDB-lite"/>
    </source>
</evidence>
<sequence>MPLPIAAKEPHRDAGFSRAPHHATQQPVSSSSHQIQDEHSHYYSITLKWALVLTGKDKPPTPG</sequence>
<comment type="caution">
    <text evidence="2">The sequence shown here is derived from an EMBL/GenBank/DDBJ whole genome shotgun (WGS) entry which is preliminary data.</text>
</comment>